<dbReference type="EMBL" id="CM003608">
    <property type="protein sequence ID" value="KYP65865.1"/>
    <property type="molecule type" value="Genomic_DNA"/>
</dbReference>
<dbReference type="Pfam" id="PF14223">
    <property type="entry name" value="Retrotran_gag_2"/>
    <property type="match status" value="1"/>
</dbReference>
<name>A0A151TFN0_CAJCA</name>
<evidence type="ECO:0000256" key="1">
    <source>
        <dbReference type="SAM" id="MobiDB-lite"/>
    </source>
</evidence>
<organism evidence="2 3">
    <name type="scientific">Cajanus cajan</name>
    <name type="common">Pigeon pea</name>
    <name type="synonym">Cajanus indicus</name>
    <dbReference type="NCBI Taxonomy" id="3821"/>
    <lineage>
        <taxon>Eukaryota</taxon>
        <taxon>Viridiplantae</taxon>
        <taxon>Streptophyta</taxon>
        <taxon>Embryophyta</taxon>
        <taxon>Tracheophyta</taxon>
        <taxon>Spermatophyta</taxon>
        <taxon>Magnoliopsida</taxon>
        <taxon>eudicotyledons</taxon>
        <taxon>Gunneridae</taxon>
        <taxon>Pentapetalae</taxon>
        <taxon>rosids</taxon>
        <taxon>fabids</taxon>
        <taxon>Fabales</taxon>
        <taxon>Fabaceae</taxon>
        <taxon>Papilionoideae</taxon>
        <taxon>50 kb inversion clade</taxon>
        <taxon>NPAAA clade</taxon>
        <taxon>indigoferoid/millettioid clade</taxon>
        <taxon>Phaseoleae</taxon>
        <taxon>Cajanus</taxon>
    </lineage>
</organism>
<gene>
    <name evidence="2" type="ORF">KK1_012140</name>
</gene>
<protein>
    <submittedName>
        <fullName evidence="2">Retrovirus-related Pol polyprotein from transposon TNT 1-94</fullName>
    </submittedName>
</protein>
<feature type="compositionally biased region" description="Polar residues" evidence="1">
    <location>
        <begin position="198"/>
        <end position="218"/>
    </location>
</feature>
<proteinExistence type="predicted"/>
<dbReference type="Gramene" id="C.cajan_11778.t">
    <property type="protein sequence ID" value="C.cajan_11778.t.cds1"/>
    <property type="gene ID" value="C.cajan_11778"/>
</dbReference>
<dbReference type="PANTHER" id="PTHR47481">
    <property type="match status" value="1"/>
</dbReference>
<accession>A0A151TFN0</accession>
<dbReference type="OMA" id="QCEANEP"/>
<evidence type="ECO:0000313" key="3">
    <source>
        <dbReference type="Proteomes" id="UP000075243"/>
    </source>
</evidence>
<dbReference type="AlphaFoldDB" id="A0A151TFN0"/>
<dbReference type="Proteomes" id="UP000075243">
    <property type="component" value="Chromosome 6"/>
</dbReference>
<keyword evidence="3" id="KW-1185">Reference proteome</keyword>
<sequence>VLATIRGLKLEKFVRGDAIPPRFATKENETAKTEILEAKTENLEYTNYVQQDQLLVAWLLASMSSPILTKMVGLKFAYQIWKRLEVYYATRTRAVIKKLKLQLQMIKKNKGINEYLLEIKKIVDSLAAVGSPVSDEDHIDAILDGLPDEFDDFVTSITSRLDPYTIDEIEALLLAQEERFEKRKHSDTPLIRANIVSGPNQWQNSNQGRGRSAFNTQGEFHGGRFHNRGGNWNNRGKFNAGRGNGRSN</sequence>
<reference evidence="2 3" key="1">
    <citation type="journal article" date="2012" name="Nat. Biotechnol.">
        <title>Draft genome sequence of pigeonpea (Cajanus cajan), an orphan legume crop of resource-poor farmers.</title>
        <authorList>
            <person name="Varshney R.K."/>
            <person name="Chen W."/>
            <person name="Li Y."/>
            <person name="Bharti A.K."/>
            <person name="Saxena R.K."/>
            <person name="Schlueter J.A."/>
            <person name="Donoghue M.T."/>
            <person name="Azam S."/>
            <person name="Fan G."/>
            <person name="Whaley A.M."/>
            <person name="Farmer A.D."/>
            <person name="Sheridan J."/>
            <person name="Iwata A."/>
            <person name="Tuteja R."/>
            <person name="Penmetsa R.V."/>
            <person name="Wu W."/>
            <person name="Upadhyaya H.D."/>
            <person name="Yang S.P."/>
            <person name="Shah T."/>
            <person name="Saxena K.B."/>
            <person name="Michael T."/>
            <person name="McCombie W.R."/>
            <person name="Yang B."/>
            <person name="Zhang G."/>
            <person name="Yang H."/>
            <person name="Wang J."/>
            <person name="Spillane C."/>
            <person name="Cook D.R."/>
            <person name="May G.D."/>
            <person name="Xu X."/>
            <person name="Jackson S.A."/>
        </authorList>
    </citation>
    <scope>NUCLEOTIDE SEQUENCE [LARGE SCALE GENOMIC DNA]</scope>
    <source>
        <strain evidence="3">cv. Asha</strain>
    </source>
</reference>
<feature type="region of interest" description="Disordered" evidence="1">
    <location>
        <begin position="198"/>
        <end position="248"/>
    </location>
</feature>
<dbReference type="PANTHER" id="PTHR47481:SF30">
    <property type="entry name" value="CCHC-TYPE DOMAIN-CONTAINING PROTEIN"/>
    <property type="match status" value="1"/>
</dbReference>
<feature type="non-terminal residue" evidence="2">
    <location>
        <position position="1"/>
    </location>
</feature>
<evidence type="ECO:0000313" key="2">
    <source>
        <dbReference type="EMBL" id="KYP65865.1"/>
    </source>
</evidence>